<keyword evidence="3" id="KW-1185">Reference proteome</keyword>
<dbReference type="RefSeq" id="WP_345501496.1">
    <property type="nucleotide sequence ID" value="NZ_BAABLO010000003.1"/>
</dbReference>
<comment type="caution">
    <text evidence="2">The sequence shown here is derived from an EMBL/GenBank/DDBJ whole genome shotgun (WGS) entry which is preliminary data.</text>
</comment>
<feature type="region of interest" description="Disordered" evidence="1">
    <location>
        <begin position="180"/>
        <end position="236"/>
    </location>
</feature>
<feature type="compositionally biased region" description="Low complexity" evidence="1">
    <location>
        <begin position="192"/>
        <end position="236"/>
    </location>
</feature>
<sequence>MALVADIRKNVIDTTPVFAAVGLTDLAVEKVREARTRATARTSALRAELAADLDPAVIQTRAQSRVLGVAEQAQELPALALNRSLELAGKAQESYETVAARGEKLVKRVRTQKATQDLIAQAETTVALGKGAVTTVRKSATEIQRSAKATLTTGRKEAATVADTVAGSVAAETAEVATAAKASAKRTRTAAKRTSTTTKKSATATKSATKRATTGAKKTASTAKKATATTAAKVGD</sequence>
<organism evidence="2 3">
    <name type="scientific">Pedococcus ginsenosidimutans</name>
    <dbReference type="NCBI Taxonomy" id="490570"/>
    <lineage>
        <taxon>Bacteria</taxon>
        <taxon>Bacillati</taxon>
        <taxon>Actinomycetota</taxon>
        <taxon>Actinomycetes</taxon>
        <taxon>Micrococcales</taxon>
        <taxon>Intrasporangiaceae</taxon>
        <taxon>Pedococcus</taxon>
    </lineage>
</organism>
<name>A0ABP8XWP1_9MICO</name>
<evidence type="ECO:0000313" key="3">
    <source>
        <dbReference type="Proteomes" id="UP001500556"/>
    </source>
</evidence>
<protein>
    <recommendedName>
        <fullName evidence="4">Heparin binding hemagglutinin HbhA</fullName>
    </recommendedName>
</protein>
<dbReference type="EMBL" id="BAABLO010000003">
    <property type="protein sequence ID" value="GAA4714982.1"/>
    <property type="molecule type" value="Genomic_DNA"/>
</dbReference>
<evidence type="ECO:0008006" key="4">
    <source>
        <dbReference type="Google" id="ProtNLM"/>
    </source>
</evidence>
<proteinExistence type="predicted"/>
<gene>
    <name evidence="2" type="ORF">GCM10025782_09280</name>
</gene>
<evidence type="ECO:0000313" key="2">
    <source>
        <dbReference type="EMBL" id="GAA4714982.1"/>
    </source>
</evidence>
<dbReference type="Proteomes" id="UP001500556">
    <property type="component" value="Unassembled WGS sequence"/>
</dbReference>
<reference evidence="3" key="1">
    <citation type="journal article" date="2019" name="Int. J. Syst. Evol. Microbiol.">
        <title>The Global Catalogue of Microorganisms (GCM) 10K type strain sequencing project: providing services to taxonomists for standard genome sequencing and annotation.</title>
        <authorList>
            <consortium name="The Broad Institute Genomics Platform"/>
            <consortium name="The Broad Institute Genome Sequencing Center for Infectious Disease"/>
            <person name="Wu L."/>
            <person name="Ma J."/>
        </authorList>
    </citation>
    <scope>NUCLEOTIDE SEQUENCE [LARGE SCALE GENOMIC DNA]</scope>
    <source>
        <strain evidence="3">JCM 18961</strain>
    </source>
</reference>
<evidence type="ECO:0000256" key="1">
    <source>
        <dbReference type="SAM" id="MobiDB-lite"/>
    </source>
</evidence>
<accession>A0ABP8XWP1</accession>